<keyword evidence="1" id="KW-0812">Transmembrane</keyword>
<name>A0A556PGH4_9BACI</name>
<gene>
    <name evidence="2" type="ORF">FPQ13_09195</name>
</gene>
<comment type="caution">
    <text evidence="2">The sequence shown here is derived from an EMBL/GenBank/DDBJ whole genome shotgun (WGS) entry which is preliminary data.</text>
</comment>
<dbReference type="OrthoDB" id="10009730at2"/>
<dbReference type="AlphaFoldDB" id="A0A556PGH4"/>
<organism evidence="2 3">
    <name type="scientific">Allobacillus salarius</name>
    <dbReference type="NCBI Taxonomy" id="1955272"/>
    <lineage>
        <taxon>Bacteria</taxon>
        <taxon>Bacillati</taxon>
        <taxon>Bacillota</taxon>
        <taxon>Bacilli</taxon>
        <taxon>Bacillales</taxon>
        <taxon>Bacillaceae</taxon>
        <taxon>Allobacillus</taxon>
    </lineage>
</organism>
<feature type="transmembrane region" description="Helical" evidence="1">
    <location>
        <begin position="25"/>
        <end position="43"/>
    </location>
</feature>
<protein>
    <submittedName>
        <fullName evidence="2">Uncharacterized protein</fullName>
    </submittedName>
</protein>
<reference evidence="2 3" key="1">
    <citation type="submission" date="2019-07" db="EMBL/GenBank/DDBJ databases">
        <title>Allobacillus sp. nov. SKP isolated from shrimp paste of Euphausiacea.</title>
        <authorList>
            <person name="Kanchanasin P."/>
            <person name="Tanasupawat S."/>
            <person name="Shi W."/>
            <person name="Wu L."/>
            <person name="Ma J."/>
        </authorList>
    </citation>
    <scope>NUCLEOTIDE SEQUENCE [LARGE SCALE GENOMIC DNA]</scope>
    <source>
        <strain evidence="2 3">SKP4-8</strain>
    </source>
</reference>
<keyword evidence="3" id="KW-1185">Reference proteome</keyword>
<dbReference type="RefSeq" id="WP_144089047.1">
    <property type="nucleotide sequence ID" value="NZ_VMHE01000016.1"/>
</dbReference>
<sequence>MRKQTLTVIQPITYQRDAADRGQLFSFYVEWLGFFVGWLKHFIGRLHRLIGRLVRVIGCLGRVIGRLERIIGCLSLLIGRLDRFIGRLALNLSDSNKKPSSNQSQANLLLSKQCDDKNQN</sequence>
<accession>A0A556PGH4</accession>
<dbReference type="Proteomes" id="UP000316425">
    <property type="component" value="Unassembled WGS sequence"/>
</dbReference>
<dbReference type="EMBL" id="VMHE01000016">
    <property type="protein sequence ID" value="TSJ63500.1"/>
    <property type="molecule type" value="Genomic_DNA"/>
</dbReference>
<keyword evidence="1" id="KW-0472">Membrane</keyword>
<evidence type="ECO:0000256" key="1">
    <source>
        <dbReference type="SAM" id="Phobius"/>
    </source>
</evidence>
<evidence type="ECO:0000313" key="2">
    <source>
        <dbReference type="EMBL" id="TSJ63500.1"/>
    </source>
</evidence>
<keyword evidence="1" id="KW-1133">Transmembrane helix</keyword>
<evidence type="ECO:0000313" key="3">
    <source>
        <dbReference type="Proteomes" id="UP000316425"/>
    </source>
</evidence>
<proteinExistence type="predicted"/>